<dbReference type="Proteomes" id="UP000299102">
    <property type="component" value="Unassembled WGS sequence"/>
</dbReference>
<name>A0A4C1X7Y9_EUMVA</name>
<protein>
    <submittedName>
        <fullName evidence="2">Uncharacterized protein</fullName>
    </submittedName>
</protein>
<feature type="region of interest" description="Disordered" evidence="1">
    <location>
        <begin position="54"/>
        <end position="125"/>
    </location>
</feature>
<comment type="caution">
    <text evidence="2">The sequence shown here is derived from an EMBL/GenBank/DDBJ whole genome shotgun (WGS) entry which is preliminary data.</text>
</comment>
<feature type="compositionally biased region" description="Basic and acidic residues" evidence="1">
    <location>
        <begin position="75"/>
        <end position="85"/>
    </location>
</feature>
<evidence type="ECO:0000256" key="1">
    <source>
        <dbReference type="SAM" id="MobiDB-lite"/>
    </source>
</evidence>
<feature type="compositionally biased region" description="Basic residues" evidence="1">
    <location>
        <begin position="101"/>
        <end position="116"/>
    </location>
</feature>
<proteinExistence type="predicted"/>
<evidence type="ECO:0000313" key="2">
    <source>
        <dbReference type="EMBL" id="GBP59908.1"/>
    </source>
</evidence>
<evidence type="ECO:0000313" key="3">
    <source>
        <dbReference type="Proteomes" id="UP000299102"/>
    </source>
</evidence>
<gene>
    <name evidence="2" type="ORF">EVAR_44584_1</name>
</gene>
<dbReference type="EMBL" id="BGZK01000773">
    <property type="protein sequence ID" value="GBP59908.1"/>
    <property type="molecule type" value="Genomic_DNA"/>
</dbReference>
<accession>A0A4C1X7Y9</accession>
<reference evidence="2 3" key="1">
    <citation type="journal article" date="2019" name="Commun. Biol.">
        <title>The bagworm genome reveals a unique fibroin gene that provides high tensile strength.</title>
        <authorList>
            <person name="Kono N."/>
            <person name="Nakamura H."/>
            <person name="Ohtoshi R."/>
            <person name="Tomita M."/>
            <person name="Numata K."/>
            <person name="Arakawa K."/>
        </authorList>
    </citation>
    <scope>NUCLEOTIDE SEQUENCE [LARGE SCALE GENOMIC DNA]</scope>
</reference>
<sequence>MKVEPTQKRCQFCVCLGYDCNIAIRMHEWRAAAVEAVGRAAAMGAGAAAMRAGAAGGGLSRPRATGAAVPRRGRDRVQQQRRDRQVSPLKLVEGATLHTDRYRRRPRLHRNRRRARPPAAPPPRARAVRRCAPCARAIRSLFACALYRNGGRHNYVRIATDRPTGLTGRARPAPGAAHAAPSAPGPAVHVALQCRDVLAFAVG</sequence>
<keyword evidence="3" id="KW-1185">Reference proteome</keyword>
<organism evidence="2 3">
    <name type="scientific">Eumeta variegata</name>
    <name type="common">Bagworm moth</name>
    <name type="synonym">Eumeta japonica</name>
    <dbReference type="NCBI Taxonomy" id="151549"/>
    <lineage>
        <taxon>Eukaryota</taxon>
        <taxon>Metazoa</taxon>
        <taxon>Ecdysozoa</taxon>
        <taxon>Arthropoda</taxon>
        <taxon>Hexapoda</taxon>
        <taxon>Insecta</taxon>
        <taxon>Pterygota</taxon>
        <taxon>Neoptera</taxon>
        <taxon>Endopterygota</taxon>
        <taxon>Lepidoptera</taxon>
        <taxon>Glossata</taxon>
        <taxon>Ditrysia</taxon>
        <taxon>Tineoidea</taxon>
        <taxon>Psychidae</taxon>
        <taxon>Oiketicinae</taxon>
        <taxon>Eumeta</taxon>
    </lineage>
</organism>
<dbReference type="AlphaFoldDB" id="A0A4C1X7Y9"/>